<accession>A0ABQ9ILE0</accession>
<sequence>MSGVSFLTACRCELGRPRQQNVGTPFANQRLPAAYPTVNPSQRATANQTQGPFPEPRTDNHKIGPTSNEQPPYFVPVCPLSHTHTPTHTHTRRTPHENDNNRRPSVSGEDGGTTRLPPRRTEFDSRRGRSRIFARGNRAGRCRWSADFFGDLLSTLLLHSGSDRSRSEACPMPVVFTAWSLLKSVPLREGAAAEGESFGKVLGRRLESRDFQRKERSAWDMIPAQVGQGATVGERLARSSPTKTNRAQSPARSPNFRKWESCRTRQLVGGPSRAPHAYIAPLLLHIHLHHPHRTGEVEIPQTYVLSLATESDAAQLVGGKSSINVTETTSLRRNKAMAVFVQESDINGGKLRHFHALAGGLENPYVRNNQPTISIHAYEVLQQLTTRLPTKASQVRFSAGLTRFSHVGNVADVSMGQRVFSGHSSFVRPCVPPLLHINLISPSPALNTYQLNSHFTLGTGLVSGWLLRAVKLPLLADPGADRRTSYSVITLFRFCTLTYSVATAGRESLFRNPGKAIDRATIYTFQHSQGVAVAQWLGRSPPAKAIWVRSPAGSLPDFRMWESCWTILLAGGFSRGTPVSPAPAFQRRSIQGSHFMLCSGTTGTYGSQLESPSLGGCCLALGLPPIRSAHLTVNSLYERHDISATARWVWQDVGSGPTGV</sequence>
<feature type="region of interest" description="Disordered" evidence="1">
    <location>
        <begin position="37"/>
        <end position="127"/>
    </location>
</feature>
<protein>
    <submittedName>
        <fullName evidence="2">Uncharacterized protein</fullName>
    </submittedName>
</protein>
<organism evidence="2 3">
    <name type="scientific">Dryococelus australis</name>
    <dbReference type="NCBI Taxonomy" id="614101"/>
    <lineage>
        <taxon>Eukaryota</taxon>
        <taxon>Metazoa</taxon>
        <taxon>Ecdysozoa</taxon>
        <taxon>Arthropoda</taxon>
        <taxon>Hexapoda</taxon>
        <taxon>Insecta</taxon>
        <taxon>Pterygota</taxon>
        <taxon>Neoptera</taxon>
        <taxon>Polyneoptera</taxon>
        <taxon>Phasmatodea</taxon>
        <taxon>Verophasmatodea</taxon>
        <taxon>Anareolatae</taxon>
        <taxon>Phasmatidae</taxon>
        <taxon>Eurycanthinae</taxon>
        <taxon>Dryococelus</taxon>
    </lineage>
</organism>
<feature type="compositionally biased region" description="Polar residues" evidence="1">
    <location>
        <begin position="239"/>
        <end position="252"/>
    </location>
</feature>
<name>A0ABQ9ILE0_9NEOP</name>
<feature type="compositionally biased region" description="Polar residues" evidence="1">
    <location>
        <begin position="38"/>
        <end position="51"/>
    </location>
</feature>
<reference evidence="2 3" key="1">
    <citation type="submission" date="2023-02" db="EMBL/GenBank/DDBJ databases">
        <title>LHISI_Scaffold_Assembly.</title>
        <authorList>
            <person name="Stuart O.P."/>
            <person name="Cleave R."/>
            <person name="Magrath M.J.L."/>
            <person name="Mikheyev A.S."/>
        </authorList>
    </citation>
    <scope>NUCLEOTIDE SEQUENCE [LARGE SCALE GENOMIC DNA]</scope>
    <source>
        <strain evidence="2">Daus_M_001</strain>
        <tissue evidence="2">Leg muscle</tissue>
    </source>
</reference>
<evidence type="ECO:0000256" key="1">
    <source>
        <dbReference type="SAM" id="MobiDB-lite"/>
    </source>
</evidence>
<gene>
    <name evidence="2" type="ORF">PR048_002858</name>
</gene>
<comment type="caution">
    <text evidence="2">The sequence shown here is derived from an EMBL/GenBank/DDBJ whole genome shotgun (WGS) entry which is preliminary data.</text>
</comment>
<keyword evidence="3" id="KW-1185">Reference proteome</keyword>
<proteinExistence type="predicted"/>
<dbReference type="Proteomes" id="UP001159363">
    <property type="component" value="Chromosome 1"/>
</dbReference>
<evidence type="ECO:0000313" key="3">
    <source>
        <dbReference type="Proteomes" id="UP001159363"/>
    </source>
</evidence>
<evidence type="ECO:0000313" key="2">
    <source>
        <dbReference type="EMBL" id="KAJ8897511.1"/>
    </source>
</evidence>
<dbReference type="EMBL" id="JARBHB010000001">
    <property type="protein sequence ID" value="KAJ8897511.1"/>
    <property type="molecule type" value="Genomic_DNA"/>
</dbReference>
<feature type="region of interest" description="Disordered" evidence="1">
    <location>
        <begin position="230"/>
        <end position="256"/>
    </location>
</feature>